<keyword evidence="1" id="KW-0812">Transmembrane</keyword>
<sequence>MPIPHQQYLPLTYPNPLPDIPPGGISPHPPNPLSFPPEILILLTLLHTFYITHIPLRTKLLSALLALAFSVIEPTFYMVTREDPVTGAVDIAWDAILEGRMGRDAHTTWEQGWANLVFSGPFFLVYFWGFEGLGGGRGGRMFRGRGREGKGGRRRVAVWRMGFVLFGRGGGLGFSGVVLFVHRC</sequence>
<proteinExistence type="predicted"/>
<dbReference type="AlphaFoldDB" id="A0A1Y2C587"/>
<dbReference type="OrthoDB" id="73532at2759"/>
<name>A0A1Y2C587_9FUNG</name>
<protein>
    <submittedName>
        <fullName evidence="2">Uncharacterized protein</fullName>
    </submittedName>
</protein>
<dbReference type="Proteomes" id="UP000193642">
    <property type="component" value="Unassembled WGS sequence"/>
</dbReference>
<evidence type="ECO:0000256" key="1">
    <source>
        <dbReference type="SAM" id="Phobius"/>
    </source>
</evidence>
<gene>
    <name evidence="2" type="ORF">BCR33DRAFT_305547</name>
</gene>
<accession>A0A1Y2C587</accession>
<feature type="transmembrane region" description="Helical" evidence="1">
    <location>
        <begin position="35"/>
        <end position="53"/>
    </location>
</feature>
<feature type="transmembrane region" description="Helical" evidence="1">
    <location>
        <begin position="60"/>
        <end position="79"/>
    </location>
</feature>
<dbReference type="EMBL" id="MCGO01000029">
    <property type="protein sequence ID" value="ORY42191.1"/>
    <property type="molecule type" value="Genomic_DNA"/>
</dbReference>
<keyword evidence="1" id="KW-0472">Membrane</keyword>
<evidence type="ECO:0000313" key="2">
    <source>
        <dbReference type="EMBL" id="ORY42191.1"/>
    </source>
</evidence>
<organism evidence="2 3">
    <name type="scientific">Rhizoclosmatium globosum</name>
    <dbReference type="NCBI Taxonomy" id="329046"/>
    <lineage>
        <taxon>Eukaryota</taxon>
        <taxon>Fungi</taxon>
        <taxon>Fungi incertae sedis</taxon>
        <taxon>Chytridiomycota</taxon>
        <taxon>Chytridiomycota incertae sedis</taxon>
        <taxon>Chytridiomycetes</taxon>
        <taxon>Chytridiales</taxon>
        <taxon>Chytriomycetaceae</taxon>
        <taxon>Rhizoclosmatium</taxon>
    </lineage>
</organism>
<comment type="caution">
    <text evidence="2">The sequence shown here is derived from an EMBL/GenBank/DDBJ whole genome shotgun (WGS) entry which is preliminary data.</text>
</comment>
<keyword evidence="1" id="KW-1133">Transmembrane helix</keyword>
<keyword evidence="3" id="KW-1185">Reference proteome</keyword>
<evidence type="ECO:0000313" key="3">
    <source>
        <dbReference type="Proteomes" id="UP000193642"/>
    </source>
</evidence>
<feature type="transmembrane region" description="Helical" evidence="1">
    <location>
        <begin position="157"/>
        <end position="181"/>
    </location>
</feature>
<reference evidence="2 3" key="1">
    <citation type="submission" date="2016-07" db="EMBL/GenBank/DDBJ databases">
        <title>Pervasive Adenine N6-methylation of Active Genes in Fungi.</title>
        <authorList>
            <consortium name="DOE Joint Genome Institute"/>
            <person name="Mondo S.J."/>
            <person name="Dannebaum R.O."/>
            <person name="Kuo R.C."/>
            <person name="Labutti K."/>
            <person name="Haridas S."/>
            <person name="Kuo A."/>
            <person name="Salamov A."/>
            <person name="Ahrendt S.R."/>
            <person name="Lipzen A."/>
            <person name="Sullivan W."/>
            <person name="Andreopoulos W.B."/>
            <person name="Clum A."/>
            <person name="Lindquist E."/>
            <person name="Daum C."/>
            <person name="Ramamoorthy G.K."/>
            <person name="Gryganskyi A."/>
            <person name="Culley D."/>
            <person name="Magnuson J.K."/>
            <person name="James T.Y."/>
            <person name="O'Malley M.A."/>
            <person name="Stajich J.E."/>
            <person name="Spatafora J.W."/>
            <person name="Visel A."/>
            <person name="Grigoriev I.V."/>
        </authorList>
    </citation>
    <scope>NUCLEOTIDE SEQUENCE [LARGE SCALE GENOMIC DNA]</scope>
    <source>
        <strain evidence="2 3">JEL800</strain>
    </source>
</reference>
<feature type="transmembrane region" description="Helical" evidence="1">
    <location>
        <begin position="113"/>
        <end position="136"/>
    </location>
</feature>